<proteinExistence type="predicted"/>
<keyword evidence="1" id="KW-0472">Membrane</keyword>
<dbReference type="EMBL" id="MK071979">
    <property type="protein sequence ID" value="AYV75163.1"/>
    <property type="molecule type" value="Genomic_DNA"/>
</dbReference>
<evidence type="ECO:0000256" key="1">
    <source>
        <dbReference type="SAM" id="Phobius"/>
    </source>
</evidence>
<evidence type="ECO:0008006" key="3">
    <source>
        <dbReference type="Google" id="ProtNLM"/>
    </source>
</evidence>
<protein>
    <recommendedName>
        <fullName evidence="3">HAMP domain-containing protein</fullName>
    </recommendedName>
</protein>
<keyword evidence="1" id="KW-1133">Transmembrane helix</keyword>
<organism evidence="2">
    <name type="scientific">Terrestrivirus sp</name>
    <dbReference type="NCBI Taxonomy" id="2487775"/>
    <lineage>
        <taxon>Viruses</taxon>
        <taxon>Varidnaviria</taxon>
        <taxon>Bamfordvirae</taxon>
        <taxon>Nucleocytoviricota</taxon>
        <taxon>Megaviricetes</taxon>
        <taxon>Imitervirales</taxon>
        <taxon>Mimiviridae</taxon>
        <taxon>Klosneuvirinae</taxon>
    </lineage>
</organism>
<feature type="transmembrane region" description="Helical" evidence="1">
    <location>
        <begin position="380"/>
        <end position="401"/>
    </location>
</feature>
<name>A0A3G4ZNH9_9VIRU</name>
<sequence length="500" mass="55747">MLLRNWAGYTLKKQLLILFGLLSTISLTLIGVMCIIYIAVAGNQIYTVLFNGFLNNSQSSISTIMTNGAQLFDMKLAQLTYNFPNQMVTNAEDSFRSDYPFGPIQSYYNWPGQLPNITYSTTYSANVTYSHSSINIYNVTFPELSTVNSFIQNIINKTAQMDYLFIPTFANNPDFLAGYMSTPTQFLRYYPGVVNDNTLSTYIMYNNLDDYWYVTTMENPSSTLPVYTSPYYDPIAKELMITIGHVIHNPYDTSVLGAFGADMMLRSIQNDIQQLTYLNESRTILLEKESGYVIADSGAQVTSLITYADITNPSISLDIWNSLLATTNTLILDNENYFLSVNLNTSNGKYMLVSIIDQKYVINPFSSIINSISTIISIEIAVVIVVSVIIIMITIIVTVVLTNHIVTPLQRLSDISSKMAGRIGEASLTNGIDININRTGITEIDNMTSAFKNTVDQLGKNKEVGNKTDNNTYYGNVPWGAVGIPEMSPGILQPPPYTEF</sequence>
<dbReference type="Gene3D" id="6.10.340.10">
    <property type="match status" value="1"/>
</dbReference>
<reference evidence="2" key="1">
    <citation type="submission" date="2018-10" db="EMBL/GenBank/DDBJ databases">
        <title>Hidden diversity of soil giant viruses.</title>
        <authorList>
            <person name="Schulz F."/>
            <person name="Alteio L."/>
            <person name="Goudeau D."/>
            <person name="Ryan E.M."/>
            <person name="Malmstrom R.R."/>
            <person name="Blanchard J."/>
            <person name="Woyke T."/>
        </authorList>
    </citation>
    <scope>NUCLEOTIDE SEQUENCE</scope>
    <source>
        <strain evidence="2">TEV1</strain>
    </source>
</reference>
<dbReference type="Gene3D" id="3.30.450.20">
    <property type="entry name" value="PAS domain"/>
    <property type="match status" value="2"/>
</dbReference>
<keyword evidence="1" id="KW-0812">Transmembrane</keyword>
<accession>A0A3G4ZNH9</accession>
<gene>
    <name evidence="2" type="ORF">Terrestrivirus1_37</name>
</gene>
<evidence type="ECO:0000313" key="2">
    <source>
        <dbReference type="EMBL" id="AYV75163.1"/>
    </source>
</evidence>
<feature type="transmembrane region" description="Helical" evidence="1">
    <location>
        <begin position="15"/>
        <end position="40"/>
    </location>
</feature>